<dbReference type="OMA" id="NNSTWPI"/>
<organism evidence="6 7">
    <name type="scientific">Prunus persica</name>
    <name type="common">Peach</name>
    <name type="synonym">Amygdalus persica</name>
    <dbReference type="NCBI Taxonomy" id="3760"/>
    <lineage>
        <taxon>Eukaryota</taxon>
        <taxon>Viridiplantae</taxon>
        <taxon>Streptophyta</taxon>
        <taxon>Embryophyta</taxon>
        <taxon>Tracheophyta</taxon>
        <taxon>Spermatophyta</taxon>
        <taxon>Magnoliopsida</taxon>
        <taxon>eudicotyledons</taxon>
        <taxon>Gunneridae</taxon>
        <taxon>Pentapetalae</taxon>
        <taxon>rosids</taxon>
        <taxon>fabids</taxon>
        <taxon>Rosales</taxon>
        <taxon>Rosaceae</taxon>
        <taxon>Amygdaloideae</taxon>
        <taxon>Amygdaleae</taxon>
        <taxon>Prunus</taxon>
    </lineage>
</organism>
<evidence type="ECO:0000256" key="2">
    <source>
        <dbReference type="ARBA" id="ARBA00023015"/>
    </source>
</evidence>
<dbReference type="AlphaFoldDB" id="M5XU04"/>
<dbReference type="GO" id="GO:0003700">
    <property type="term" value="F:DNA-binding transcription factor activity"/>
    <property type="evidence" value="ECO:0000318"/>
    <property type="project" value="GO_Central"/>
</dbReference>
<reference evidence="6 7" key="1">
    <citation type="journal article" date="2013" name="Nat. Genet.">
        <title>The high-quality draft genome of peach (Prunus persica) identifies unique patterns of genetic diversity, domestication and genome evolution.</title>
        <authorList>
            <consortium name="International Peach Genome Initiative"/>
            <person name="Verde I."/>
            <person name="Abbott A.G."/>
            <person name="Scalabrin S."/>
            <person name="Jung S."/>
            <person name="Shu S."/>
            <person name="Marroni F."/>
            <person name="Zhebentyayeva T."/>
            <person name="Dettori M.T."/>
            <person name="Grimwood J."/>
            <person name="Cattonaro F."/>
            <person name="Zuccolo A."/>
            <person name="Rossini L."/>
            <person name="Jenkins J."/>
            <person name="Vendramin E."/>
            <person name="Meisel L.A."/>
            <person name="Decroocq V."/>
            <person name="Sosinski B."/>
            <person name="Prochnik S."/>
            <person name="Mitros T."/>
            <person name="Policriti A."/>
            <person name="Cipriani G."/>
            <person name="Dondini L."/>
            <person name="Ficklin S."/>
            <person name="Goodstein D.M."/>
            <person name="Xuan P."/>
            <person name="Del Fabbro C."/>
            <person name="Aramini V."/>
            <person name="Copetti D."/>
            <person name="Gonzalez S."/>
            <person name="Horner D.S."/>
            <person name="Falchi R."/>
            <person name="Lucas S."/>
            <person name="Mica E."/>
            <person name="Maldonado J."/>
            <person name="Lazzari B."/>
            <person name="Bielenberg D."/>
            <person name="Pirona R."/>
            <person name="Miculan M."/>
            <person name="Barakat A."/>
            <person name="Testolin R."/>
            <person name="Stella A."/>
            <person name="Tartarini S."/>
            <person name="Tonutti P."/>
            <person name="Arus P."/>
            <person name="Orellana A."/>
            <person name="Wells C."/>
            <person name="Main D."/>
            <person name="Vizzotto G."/>
            <person name="Silva H."/>
            <person name="Salamini F."/>
            <person name="Schmutz J."/>
            <person name="Morgante M."/>
            <person name="Rokhsar D.S."/>
        </authorList>
    </citation>
    <scope>NUCLEOTIDE SEQUENCE [LARGE SCALE GENOMIC DNA]</scope>
    <source>
        <strain evidence="7">cv. Nemared</strain>
    </source>
</reference>
<protein>
    <submittedName>
        <fullName evidence="6">Uncharacterized protein</fullName>
    </submittedName>
</protein>
<dbReference type="PANTHER" id="PTHR12565:SF367">
    <property type="entry name" value="TRANSCRIPTION FACTOR BHLH75"/>
    <property type="match status" value="1"/>
</dbReference>
<comment type="subcellular location">
    <subcellularLocation>
        <location evidence="1">Nucleus</location>
    </subcellularLocation>
</comment>
<dbReference type="STRING" id="3760.M5XU04"/>
<feature type="region of interest" description="Disordered" evidence="5">
    <location>
        <begin position="74"/>
        <end position="100"/>
    </location>
</feature>
<gene>
    <name evidence="6" type="ORF">PRUPE_1G313200</name>
</gene>
<dbReference type="PANTHER" id="PTHR12565">
    <property type="entry name" value="STEROL REGULATORY ELEMENT-BINDING PROTEIN"/>
    <property type="match status" value="1"/>
</dbReference>
<accession>M5XU04</accession>
<keyword evidence="7" id="KW-1185">Reference proteome</keyword>
<dbReference type="GO" id="GO:0005634">
    <property type="term" value="C:nucleus"/>
    <property type="evidence" value="ECO:0000318"/>
    <property type="project" value="GO_Central"/>
</dbReference>
<dbReference type="SMART" id="SM00353">
    <property type="entry name" value="HLH"/>
    <property type="match status" value="1"/>
</dbReference>
<dbReference type="InterPro" id="IPR011598">
    <property type="entry name" value="bHLH_dom"/>
</dbReference>
<dbReference type="OrthoDB" id="690068at2759"/>
<name>M5XU04_PRUPE</name>
<keyword evidence="3" id="KW-0804">Transcription</keyword>
<dbReference type="GO" id="GO:0046983">
    <property type="term" value="F:protein dimerization activity"/>
    <property type="evidence" value="ECO:0007669"/>
    <property type="project" value="InterPro"/>
</dbReference>
<dbReference type="SMR" id="M5XU04"/>
<evidence type="ECO:0000256" key="5">
    <source>
        <dbReference type="SAM" id="MobiDB-lite"/>
    </source>
</evidence>
<evidence type="ECO:0000313" key="7">
    <source>
        <dbReference type="Proteomes" id="UP000006882"/>
    </source>
</evidence>
<sequence>MELIDSLCELENLSANHHEIMALSNGMSFSDHQRQTNHLPLNFIHDNIIQSFSHSDDPNHDVLVAHSTSLTGDFAQESEKGKPLGGRKRKRNKIDKDGEKLKEVIHVRAKRGQATDSHSLAERVRREKINERLRCLQNLVPGCYKTMGMAVMLDVVISYVQSLQNQIEFLSMKLSAASVYYDFNAPGVDALDTMQQLGTNNAYGEVQEEMVRSGGYGGGLSNYNNNNSTWPI</sequence>
<keyword evidence="4" id="KW-0539">Nucleus</keyword>
<proteinExistence type="predicted"/>
<evidence type="ECO:0000256" key="1">
    <source>
        <dbReference type="ARBA" id="ARBA00004123"/>
    </source>
</evidence>
<dbReference type="KEGG" id="pper:18789869"/>
<dbReference type="Gene3D" id="4.10.280.10">
    <property type="entry name" value="Helix-loop-helix DNA-binding domain"/>
    <property type="match status" value="1"/>
</dbReference>
<evidence type="ECO:0000256" key="3">
    <source>
        <dbReference type="ARBA" id="ARBA00023163"/>
    </source>
</evidence>
<dbReference type="FunFam" id="4.10.280.10:FF:000100">
    <property type="entry name" value="Transcription factor BEE 3"/>
    <property type="match status" value="1"/>
</dbReference>
<dbReference type="CDD" id="cd18919">
    <property type="entry name" value="bHLH_AtBPE_like"/>
    <property type="match status" value="1"/>
</dbReference>
<dbReference type="Gramene" id="ONI31439">
    <property type="protein sequence ID" value="ONI31439"/>
    <property type="gene ID" value="PRUPE_1G313200"/>
</dbReference>
<dbReference type="InterPro" id="IPR036638">
    <property type="entry name" value="HLH_DNA-bd_sf"/>
</dbReference>
<dbReference type="SUPFAM" id="SSF47459">
    <property type="entry name" value="HLH, helix-loop-helix DNA-binding domain"/>
    <property type="match status" value="1"/>
</dbReference>
<keyword evidence="2" id="KW-0805">Transcription regulation</keyword>
<evidence type="ECO:0000313" key="6">
    <source>
        <dbReference type="EMBL" id="ONI31439.1"/>
    </source>
</evidence>
<evidence type="ECO:0000256" key="4">
    <source>
        <dbReference type="ARBA" id="ARBA00023242"/>
    </source>
</evidence>
<dbReference type="eggNOG" id="ENOG502RY3S">
    <property type="taxonomic scope" value="Eukaryota"/>
</dbReference>
<dbReference type="EMBL" id="CM007651">
    <property type="protein sequence ID" value="ONI31439.1"/>
    <property type="molecule type" value="Genomic_DNA"/>
</dbReference>
<dbReference type="PROSITE" id="PS50888">
    <property type="entry name" value="BHLH"/>
    <property type="match status" value="1"/>
</dbReference>
<dbReference type="Proteomes" id="UP000006882">
    <property type="component" value="Chromosome G1"/>
</dbReference>
<dbReference type="Pfam" id="PF00010">
    <property type="entry name" value="HLH"/>
    <property type="match status" value="1"/>
</dbReference>
<dbReference type="InterPro" id="IPR024097">
    <property type="entry name" value="bHLH_ZIP_TF"/>
</dbReference>